<dbReference type="InterPro" id="IPR011051">
    <property type="entry name" value="RmlC_Cupin_sf"/>
</dbReference>
<gene>
    <name evidence="2" type="ORF">B5766_10155</name>
</gene>
<dbReference type="Gene3D" id="2.60.120.10">
    <property type="entry name" value="Jelly Rolls"/>
    <property type="match status" value="1"/>
</dbReference>
<dbReference type="Pfam" id="PF05899">
    <property type="entry name" value="Cupin_3"/>
    <property type="match status" value="1"/>
</dbReference>
<evidence type="ECO:0000313" key="3">
    <source>
        <dbReference type="Proteomes" id="UP000219994"/>
    </source>
</evidence>
<proteinExistence type="predicted"/>
<dbReference type="EMBL" id="NAEP01000049">
    <property type="protein sequence ID" value="PDQ34693.1"/>
    <property type="molecule type" value="Genomic_DNA"/>
</dbReference>
<protein>
    <recommendedName>
        <fullName evidence="1">(S)-ureidoglycine aminohydrolase cupin domain-containing protein</fullName>
    </recommendedName>
</protein>
<dbReference type="InterPro" id="IPR008579">
    <property type="entry name" value="UGlyAH_Cupin_dom"/>
</dbReference>
<reference evidence="3" key="1">
    <citation type="submission" date="2017-03" db="EMBL/GenBank/DDBJ databases">
        <authorList>
            <person name="Lund M.B."/>
        </authorList>
    </citation>
    <scope>NUCLEOTIDE SEQUENCE [LARGE SCALE GENOMIC DNA]</scope>
</reference>
<dbReference type="InterPro" id="IPR014710">
    <property type="entry name" value="RmlC-like_jellyroll"/>
</dbReference>
<evidence type="ECO:0000259" key="1">
    <source>
        <dbReference type="Pfam" id="PF05899"/>
    </source>
</evidence>
<name>A0A2A6FQJ3_9MICO</name>
<dbReference type="PANTHER" id="PTHR40943">
    <property type="entry name" value="CYTOPLASMIC PROTEIN-RELATED"/>
    <property type="match status" value="1"/>
</dbReference>
<organism evidence="2 3">
    <name type="scientific">Candidatus Lumbricidiphila eiseniae</name>
    <dbReference type="NCBI Taxonomy" id="1969409"/>
    <lineage>
        <taxon>Bacteria</taxon>
        <taxon>Bacillati</taxon>
        <taxon>Actinomycetota</taxon>
        <taxon>Actinomycetes</taxon>
        <taxon>Micrococcales</taxon>
        <taxon>Microbacteriaceae</taxon>
        <taxon>Candidatus Lumbricidiphila</taxon>
    </lineage>
</organism>
<sequence length="129" mass="13413">MGRCAAVKIFNLLGLADGLGGITQLSELALSPEAVDPAHIVAGSPAFSSLELGSVGGAKIGVWEMTPGTVTDTEVDELFIVVDGEAEVEFIGSGATMNLRVGSLGQFSAGAQTRWTVTRTLRKLYLTTE</sequence>
<dbReference type="AlphaFoldDB" id="A0A2A6FQJ3"/>
<evidence type="ECO:0000313" key="2">
    <source>
        <dbReference type="EMBL" id="PDQ34693.1"/>
    </source>
</evidence>
<comment type="caution">
    <text evidence="2">The sequence shown here is derived from an EMBL/GenBank/DDBJ whole genome shotgun (WGS) entry which is preliminary data.</text>
</comment>
<dbReference type="SUPFAM" id="SSF51182">
    <property type="entry name" value="RmlC-like cupins"/>
    <property type="match status" value="1"/>
</dbReference>
<dbReference type="Proteomes" id="UP000219994">
    <property type="component" value="Unassembled WGS sequence"/>
</dbReference>
<accession>A0A2A6FQJ3</accession>
<dbReference type="PANTHER" id="PTHR40943:SF1">
    <property type="entry name" value="CYTOPLASMIC PROTEIN"/>
    <property type="match status" value="1"/>
</dbReference>
<feature type="domain" description="(S)-ureidoglycine aminohydrolase cupin" evidence="1">
    <location>
        <begin position="56"/>
        <end position="125"/>
    </location>
</feature>